<dbReference type="InterPro" id="IPR004360">
    <property type="entry name" value="Glyas_Fos-R_dOase_dom"/>
</dbReference>
<dbReference type="InterPro" id="IPR029068">
    <property type="entry name" value="Glyas_Bleomycin-R_OHBP_Dase"/>
</dbReference>
<evidence type="ECO:0000313" key="4">
    <source>
        <dbReference type="Proteomes" id="UP001220962"/>
    </source>
</evidence>
<dbReference type="RefSeq" id="WP_047913564.1">
    <property type="nucleotide sequence ID" value="NZ_CP118101.1"/>
</dbReference>
<sequence>MLEMERIHHVSLAVRDIERAHAFYSEKLKFKRLERPPFNSTGVWYAIGEHQQLHLLEHPAGDTLRERGIDTTDGHFAIWVKSHKATIEWLESQNIPYEARPDSVAGFAQIFILDPDHNIIEFGAPYSS</sequence>
<feature type="domain" description="VOC" evidence="1">
    <location>
        <begin position="6"/>
        <end position="125"/>
    </location>
</feature>
<protein>
    <submittedName>
        <fullName evidence="2">VOC family protein</fullName>
    </submittedName>
</protein>
<dbReference type="EMBL" id="CP118108">
    <property type="protein sequence ID" value="WDI01668.1"/>
    <property type="molecule type" value="Genomic_DNA"/>
</dbReference>
<name>A0AAX3MYI0_9BACL</name>
<dbReference type="SUPFAM" id="SSF54593">
    <property type="entry name" value="Glyoxalase/Bleomycin resistance protein/Dihydroxybiphenyl dioxygenase"/>
    <property type="match status" value="1"/>
</dbReference>
<gene>
    <name evidence="2" type="ORF">PUW23_20955</name>
    <name evidence="3" type="ORF">PUW25_20845</name>
</gene>
<evidence type="ECO:0000313" key="2">
    <source>
        <dbReference type="EMBL" id="WDH81939.1"/>
    </source>
</evidence>
<dbReference type="PROSITE" id="PS51819">
    <property type="entry name" value="VOC"/>
    <property type="match status" value="1"/>
</dbReference>
<reference evidence="2 5" key="1">
    <citation type="submission" date="2023-02" db="EMBL/GenBank/DDBJ databases">
        <title>Pathogen: clinical or host-associated sample.</title>
        <authorList>
            <person name="Hergert J."/>
            <person name="Casey R."/>
            <person name="Wagner J."/>
            <person name="Young E.L."/>
            <person name="Oakeson K.F."/>
        </authorList>
    </citation>
    <scope>NUCLEOTIDE SEQUENCE</scope>
    <source>
        <strain evidence="3 5">2022CK-00829</strain>
        <strain evidence="2">2022CK-00830</strain>
    </source>
</reference>
<dbReference type="PANTHER" id="PTHR21366">
    <property type="entry name" value="GLYOXALASE FAMILY PROTEIN"/>
    <property type="match status" value="1"/>
</dbReference>
<dbReference type="Gene3D" id="3.10.180.10">
    <property type="entry name" value="2,3-Dihydroxybiphenyl 1,2-Dioxygenase, domain 1"/>
    <property type="match status" value="1"/>
</dbReference>
<dbReference type="AlphaFoldDB" id="A0AAX3MYI0"/>
<dbReference type="InterPro" id="IPR050383">
    <property type="entry name" value="GlyoxalaseI/FosfomycinResist"/>
</dbReference>
<dbReference type="Pfam" id="PF00903">
    <property type="entry name" value="Glyoxalase"/>
    <property type="match status" value="1"/>
</dbReference>
<dbReference type="Proteomes" id="UP001220962">
    <property type="component" value="Chromosome"/>
</dbReference>
<keyword evidence="5" id="KW-1185">Reference proteome</keyword>
<organism evidence="2 4">
    <name type="scientific">Paenibacillus urinalis</name>
    <dbReference type="NCBI Taxonomy" id="521520"/>
    <lineage>
        <taxon>Bacteria</taxon>
        <taxon>Bacillati</taxon>
        <taxon>Bacillota</taxon>
        <taxon>Bacilli</taxon>
        <taxon>Bacillales</taxon>
        <taxon>Paenibacillaceae</taxon>
        <taxon>Paenibacillus</taxon>
    </lineage>
</organism>
<dbReference type="EMBL" id="CP118101">
    <property type="protein sequence ID" value="WDH81939.1"/>
    <property type="molecule type" value="Genomic_DNA"/>
</dbReference>
<evidence type="ECO:0000313" key="3">
    <source>
        <dbReference type="EMBL" id="WDI01668.1"/>
    </source>
</evidence>
<evidence type="ECO:0000313" key="5">
    <source>
        <dbReference type="Proteomes" id="UP001221519"/>
    </source>
</evidence>
<evidence type="ECO:0000259" key="1">
    <source>
        <dbReference type="PROSITE" id="PS51819"/>
    </source>
</evidence>
<dbReference type="Proteomes" id="UP001221519">
    <property type="component" value="Chromosome"/>
</dbReference>
<proteinExistence type="predicted"/>
<accession>A0AAX3MYI0</accession>
<dbReference type="InterPro" id="IPR037523">
    <property type="entry name" value="VOC_core"/>
</dbReference>